<dbReference type="Proteomes" id="UP000198928">
    <property type="component" value="Unassembled WGS sequence"/>
</dbReference>
<dbReference type="AlphaFoldDB" id="A0A1I4BTX6"/>
<proteinExistence type="predicted"/>
<evidence type="ECO:0000313" key="3">
    <source>
        <dbReference type="Proteomes" id="UP000198928"/>
    </source>
</evidence>
<evidence type="ECO:0008006" key="4">
    <source>
        <dbReference type="Google" id="ProtNLM"/>
    </source>
</evidence>
<reference evidence="3" key="1">
    <citation type="submission" date="2016-10" db="EMBL/GenBank/DDBJ databases">
        <authorList>
            <person name="Varghese N."/>
            <person name="Submissions S."/>
        </authorList>
    </citation>
    <scope>NUCLEOTIDE SEQUENCE [LARGE SCALE GENOMIC DNA]</scope>
    <source>
        <strain evidence="3">PL19</strain>
    </source>
</reference>
<dbReference type="EMBL" id="FOSG01000008">
    <property type="protein sequence ID" value="SFK72192.1"/>
    <property type="molecule type" value="Genomic_DNA"/>
</dbReference>
<sequence length="194" mass="20481">MNFGRRGARVRGMRRGLVHAGAWILATGSAVALSWFGVRTVVSQAAYDLPRMPPITSGTPAPSASRHSPEPETASTRRPRSSSTARSPVASGPSVSRGSAGTRRDAGPGEGTPRAGRTSGNVESREVRGGRVAFDLGRDSAALISASPGPGWEMRVWRGSEWIRVTFTRGEEASSVFCVWDGTPPRVTVDEHGG</sequence>
<gene>
    <name evidence="2" type="ORF">SAMN05192584_108135</name>
</gene>
<name>A0A1I4BTX6_9ACTN</name>
<protein>
    <recommendedName>
        <fullName evidence="4">Secreted protein</fullName>
    </recommendedName>
</protein>
<feature type="region of interest" description="Disordered" evidence="1">
    <location>
        <begin position="50"/>
        <end position="126"/>
    </location>
</feature>
<keyword evidence="3" id="KW-1185">Reference proteome</keyword>
<evidence type="ECO:0000313" key="2">
    <source>
        <dbReference type="EMBL" id="SFK72192.1"/>
    </source>
</evidence>
<organism evidence="2 3">
    <name type="scientific">Streptomyces pini</name>
    <dbReference type="NCBI Taxonomy" id="1520580"/>
    <lineage>
        <taxon>Bacteria</taxon>
        <taxon>Bacillati</taxon>
        <taxon>Actinomycetota</taxon>
        <taxon>Actinomycetes</taxon>
        <taxon>Kitasatosporales</taxon>
        <taxon>Streptomycetaceae</taxon>
        <taxon>Streptomyces</taxon>
    </lineage>
</organism>
<evidence type="ECO:0000256" key="1">
    <source>
        <dbReference type="SAM" id="MobiDB-lite"/>
    </source>
</evidence>
<feature type="compositionally biased region" description="Low complexity" evidence="1">
    <location>
        <begin position="71"/>
        <end position="91"/>
    </location>
</feature>
<feature type="compositionally biased region" description="Polar residues" evidence="1">
    <location>
        <begin position="56"/>
        <end position="66"/>
    </location>
</feature>
<accession>A0A1I4BTX6</accession>